<dbReference type="InterPro" id="IPR008030">
    <property type="entry name" value="NmrA-like"/>
</dbReference>
<dbReference type="PANTHER" id="PTHR42748">
    <property type="entry name" value="NITROGEN METABOLITE REPRESSION PROTEIN NMRA FAMILY MEMBER"/>
    <property type="match status" value="1"/>
</dbReference>
<dbReference type="CDD" id="cd05251">
    <property type="entry name" value="NmrA_like_SDR_a"/>
    <property type="match status" value="1"/>
</dbReference>
<sequence length="304" mass="32986">MSKLLTVFGATGNQGGSVIRAVLNDPVLSKEFRIRAITRDVSKPAAKELVAKGVEVVAADMSSAEQAAPAVEGAHTVFLVTNYWETMSAEVELSHGKAVTDASKAAGVQHLIFSSELNTTEISNGALPNLHHYVSKANIEQYIRDSGVPGTFVLAGFFMSNLFEAIRKSEDGSYALALPVSSDKAQVPLFDARNDTGKFAVAAIKHYPSSVNERILAATEYYTPARIMSEFSEAIGKPAVSVQIPAEVFKSFLPHAAQELLENMLLLEEPGYYNGADLSESLSRLSEKPTTWKQFVEQNKDQWA</sequence>
<dbReference type="InterPro" id="IPR036291">
    <property type="entry name" value="NAD(P)-bd_dom_sf"/>
</dbReference>
<dbReference type="Proteomes" id="UP000777438">
    <property type="component" value="Unassembled WGS sequence"/>
</dbReference>
<evidence type="ECO:0000313" key="4">
    <source>
        <dbReference type="EMBL" id="KAH6871630.1"/>
    </source>
</evidence>
<organism evidence="4 5">
    <name type="scientific">Thelonectria olida</name>
    <dbReference type="NCBI Taxonomy" id="1576542"/>
    <lineage>
        <taxon>Eukaryota</taxon>
        <taxon>Fungi</taxon>
        <taxon>Dikarya</taxon>
        <taxon>Ascomycota</taxon>
        <taxon>Pezizomycotina</taxon>
        <taxon>Sordariomycetes</taxon>
        <taxon>Hypocreomycetidae</taxon>
        <taxon>Hypocreales</taxon>
        <taxon>Nectriaceae</taxon>
        <taxon>Thelonectria</taxon>
    </lineage>
</organism>
<dbReference type="Gene3D" id="3.40.50.720">
    <property type="entry name" value="NAD(P)-binding Rossmann-like Domain"/>
    <property type="match status" value="1"/>
</dbReference>
<dbReference type="GO" id="GO:0005634">
    <property type="term" value="C:nucleus"/>
    <property type="evidence" value="ECO:0007669"/>
    <property type="project" value="TreeGrafter"/>
</dbReference>
<comment type="caution">
    <text evidence="4">The sequence shown here is derived from an EMBL/GenBank/DDBJ whole genome shotgun (WGS) entry which is preliminary data.</text>
</comment>
<evidence type="ECO:0000313" key="5">
    <source>
        <dbReference type="Proteomes" id="UP000777438"/>
    </source>
</evidence>
<proteinExistence type="inferred from homology"/>
<accession>A0A9P8VTN7</accession>
<dbReference type="OrthoDB" id="300709at2759"/>
<dbReference type="EMBL" id="JAGPYM010000052">
    <property type="protein sequence ID" value="KAH6871630.1"/>
    <property type="molecule type" value="Genomic_DNA"/>
</dbReference>
<keyword evidence="2" id="KW-0521">NADP</keyword>
<protein>
    <recommendedName>
        <fullName evidence="3">NmrA-like domain-containing protein</fullName>
    </recommendedName>
</protein>
<dbReference type="SUPFAM" id="SSF51735">
    <property type="entry name" value="NAD(P)-binding Rossmann-fold domains"/>
    <property type="match status" value="1"/>
</dbReference>
<evidence type="ECO:0000259" key="3">
    <source>
        <dbReference type="Pfam" id="PF05368"/>
    </source>
</evidence>
<keyword evidence="5" id="KW-1185">Reference proteome</keyword>
<name>A0A9P8VTN7_9HYPO</name>
<evidence type="ECO:0000256" key="2">
    <source>
        <dbReference type="ARBA" id="ARBA00022857"/>
    </source>
</evidence>
<evidence type="ECO:0000256" key="1">
    <source>
        <dbReference type="ARBA" id="ARBA00006328"/>
    </source>
</evidence>
<dbReference type="Gene3D" id="3.90.25.10">
    <property type="entry name" value="UDP-galactose 4-epimerase, domain 1"/>
    <property type="match status" value="1"/>
</dbReference>
<feature type="domain" description="NmrA-like" evidence="3">
    <location>
        <begin position="1"/>
        <end position="295"/>
    </location>
</feature>
<dbReference type="PANTHER" id="PTHR42748:SF31">
    <property type="entry name" value="NMRA-LIKE DOMAIN-CONTAINING PROTEIN-RELATED"/>
    <property type="match status" value="1"/>
</dbReference>
<dbReference type="AlphaFoldDB" id="A0A9P8VTN7"/>
<gene>
    <name evidence="4" type="ORF">B0T10DRAFT_590832</name>
</gene>
<comment type="similarity">
    <text evidence="1">Belongs to the NmrA-type oxidoreductase family.</text>
</comment>
<reference evidence="4 5" key="1">
    <citation type="journal article" date="2021" name="Nat. Commun.">
        <title>Genetic determinants of endophytism in the Arabidopsis root mycobiome.</title>
        <authorList>
            <person name="Mesny F."/>
            <person name="Miyauchi S."/>
            <person name="Thiergart T."/>
            <person name="Pickel B."/>
            <person name="Atanasova L."/>
            <person name="Karlsson M."/>
            <person name="Huettel B."/>
            <person name="Barry K.W."/>
            <person name="Haridas S."/>
            <person name="Chen C."/>
            <person name="Bauer D."/>
            <person name="Andreopoulos W."/>
            <person name="Pangilinan J."/>
            <person name="LaButti K."/>
            <person name="Riley R."/>
            <person name="Lipzen A."/>
            <person name="Clum A."/>
            <person name="Drula E."/>
            <person name="Henrissat B."/>
            <person name="Kohler A."/>
            <person name="Grigoriev I.V."/>
            <person name="Martin F.M."/>
            <person name="Hacquard S."/>
        </authorList>
    </citation>
    <scope>NUCLEOTIDE SEQUENCE [LARGE SCALE GENOMIC DNA]</scope>
    <source>
        <strain evidence="4 5">MPI-CAGE-CH-0241</strain>
    </source>
</reference>
<dbReference type="Pfam" id="PF05368">
    <property type="entry name" value="NmrA"/>
    <property type="match status" value="1"/>
</dbReference>
<dbReference type="InterPro" id="IPR051164">
    <property type="entry name" value="NmrA-like_oxidored"/>
</dbReference>